<feature type="transmembrane region" description="Helical" evidence="10">
    <location>
        <begin position="280"/>
        <end position="308"/>
    </location>
</feature>
<dbReference type="NCBIfam" id="TIGR00840">
    <property type="entry name" value="b_cpa1"/>
    <property type="match status" value="1"/>
</dbReference>
<evidence type="ECO:0000256" key="2">
    <source>
        <dbReference type="ARBA" id="ARBA00022448"/>
    </source>
</evidence>
<dbReference type="GO" id="GO:0005886">
    <property type="term" value="C:plasma membrane"/>
    <property type="evidence" value="ECO:0007669"/>
    <property type="project" value="TreeGrafter"/>
</dbReference>
<keyword evidence="3 9" id="KW-0812">Transmembrane</keyword>
<keyword evidence="7 10" id="KW-0472">Membrane</keyword>
<feature type="transmembrane region" description="Helical" evidence="10">
    <location>
        <begin position="244"/>
        <end position="268"/>
    </location>
</feature>
<dbReference type="PANTHER" id="PTHR10110">
    <property type="entry name" value="SODIUM/HYDROGEN EXCHANGER"/>
    <property type="match status" value="1"/>
</dbReference>
<feature type="transmembrane region" description="Helical" evidence="10">
    <location>
        <begin position="72"/>
        <end position="91"/>
    </location>
</feature>
<keyword evidence="9" id="KW-0050">Antiport</keyword>
<feature type="domain" description="Cation/H+ exchanger transmembrane" evidence="11">
    <location>
        <begin position="58"/>
        <end position="453"/>
    </location>
</feature>
<dbReference type="AlphaFoldDB" id="A0A0H3YIX1"/>
<dbReference type="GO" id="GO:0015386">
    <property type="term" value="F:potassium:proton antiporter activity"/>
    <property type="evidence" value="ECO:0007669"/>
    <property type="project" value="TreeGrafter"/>
</dbReference>
<accession>A0A0H3YIX1</accession>
<dbReference type="InterPro" id="IPR004709">
    <property type="entry name" value="NaH_exchanger"/>
</dbReference>
<evidence type="ECO:0000256" key="1">
    <source>
        <dbReference type="ARBA" id="ARBA00004141"/>
    </source>
</evidence>
<organism evidence="12">
    <name type="scientific">Schmidtea mediterranea</name>
    <name type="common">Freshwater planarian flatworm</name>
    <dbReference type="NCBI Taxonomy" id="79327"/>
    <lineage>
        <taxon>Eukaryota</taxon>
        <taxon>Metazoa</taxon>
        <taxon>Spiralia</taxon>
        <taxon>Lophotrochozoa</taxon>
        <taxon>Platyhelminthes</taxon>
        <taxon>Rhabditophora</taxon>
        <taxon>Seriata</taxon>
        <taxon>Tricladida</taxon>
        <taxon>Continenticola</taxon>
        <taxon>Geoplanoidea</taxon>
        <taxon>Dugesiidae</taxon>
        <taxon>Schmidtea</taxon>
    </lineage>
</organism>
<dbReference type="InterPro" id="IPR018422">
    <property type="entry name" value="Cation/H_exchanger_CPA1"/>
</dbReference>
<evidence type="ECO:0000256" key="3">
    <source>
        <dbReference type="ARBA" id="ARBA00022692"/>
    </source>
</evidence>
<feature type="transmembrane region" description="Helical" evidence="10">
    <location>
        <begin position="430"/>
        <end position="452"/>
    </location>
</feature>
<feature type="transmembrane region" description="Helical" evidence="10">
    <location>
        <begin position="400"/>
        <end position="418"/>
    </location>
</feature>
<dbReference type="PRINTS" id="PR01084">
    <property type="entry name" value="NAHEXCHNGR"/>
</dbReference>
<evidence type="ECO:0000256" key="4">
    <source>
        <dbReference type="ARBA" id="ARBA00022989"/>
    </source>
</evidence>
<gene>
    <name evidence="12" type="primary">slc9a-8</name>
</gene>
<proteinExistence type="evidence at transcript level"/>
<feature type="transmembrane region" description="Helical" evidence="10">
    <location>
        <begin position="328"/>
        <end position="348"/>
    </location>
</feature>
<sequence>TKDKSKLNFKQFQILSMLNESHHILKTNDTTNLITIIGFHIATIRSLLSIILFLIVVTIIKLGYFWCHKYSHYLPESSLLLFLGIFFGYILKATRTDPNLFSINSYVFMYLLLPPIVLESAFAMYHVDFMANILPVLIFAIIATVLNFIFLSLFLWILLIIGVMESSINEISILIFCSLITSIDPVAVLAIFQEIHVDNNLYYLVFGESLLNDGVAVVLYNVLRQLAAVEIWRGMHYFKSCISFLAVVVGGGLTGFMFSAITCIISRFSYKAPLSEPIIVFGMSMVAYLVADVLGWSVIISMIMFGLIQVAYNFHNITHKSLIVIKRVIKILANLSESIIFLCLGVTLFEIDDFQWNSSFSLWALFLCIYVRFSITFLLSAFINRYELAVREIYWTEQYIIAYGGMRGGISYCLAVLLSDSNGVDKTSIMNATIFIILFTVVFQGITIGPLVKILQIKISEEDGLSLIDQINETILTHLLATIESIVDLKGRNSFYEFLFNVNNLFILPILQRDPETYESRLIETFKAIDLRLYLAYSCGNNTELGKTFLRKLKPNLQNNRFEFYNMSTVDYLMEDFRAEAIAKEIEAVYGMSKAPTDDADLGPSNPNRRISKRALAILYQKTSKMDDSFQQVPNIKLNPFFANIGRKKPPKDDSEEYYKNV</sequence>
<name>A0A0H3YIX1_SCHMD</name>
<feature type="transmembrane region" description="Helical" evidence="10">
    <location>
        <begin position="173"/>
        <end position="195"/>
    </location>
</feature>
<dbReference type="Pfam" id="PF00999">
    <property type="entry name" value="Na_H_Exchanger"/>
    <property type="match status" value="1"/>
</dbReference>
<evidence type="ECO:0000256" key="10">
    <source>
        <dbReference type="SAM" id="Phobius"/>
    </source>
</evidence>
<feature type="transmembrane region" description="Helical" evidence="10">
    <location>
        <begin position="201"/>
        <end position="223"/>
    </location>
</feature>
<feature type="transmembrane region" description="Helical" evidence="10">
    <location>
        <begin position="103"/>
        <end position="127"/>
    </location>
</feature>
<keyword evidence="2 9" id="KW-0813">Transport</keyword>
<feature type="transmembrane region" description="Helical" evidence="10">
    <location>
        <begin position="133"/>
        <end position="161"/>
    </location>
</feature>
<evidence type="ECO:0000256" key="8">
    <source>
        <dbReference type="ARBA" id="ARBA00023201"/>
    </source>
</evidence>
<dbReference type="GO" id="GO:0051453">
    <property type="term" value="P:regulation of intracellular pH"/>
    <property type="evidence" value="ECO:0007669"/>
    <property type="project" value="TreeGrafter"/>
</dbReference>
<dbReference type="InterPro" id="IPR006153">
    <property type="entry name" value="Cation/H_exchanger_TM"/>
</dbReference>
<evidence type="ECO:0000256" key="5">
    <source>
        <dbReference type="ARBA" id="ARBA00023053"/>
    </source>
</evidence>
<keyword evidence="6 9" id="KW-0406">Ion transport</keyword>
<dbReference type="Gene3D" id="6.10.140.1330">
    <property type="match status" value="1"/>
</dbReference>
<comment type="similarity">
    <text evidence="9">Belongs to the monovalent cation:proton antiporter 1 (CPA1) transporter (TC 2.A.36) family.</text>
</comment>
<keyword evidence="5" id="KW-0915">Sodium</keyword>
<dbReference type="GO" id="GO:0015385">
    <property type="term" value="F:sodium:proton antiporter activity"/>
    <property type="evidence" value="ECO:0007669"/>
    <property type="project" value="InterPro"/>
</dbReference>
<comment type="subcellular location">
    <subcellularLocation>
        <location evidence="1">Membrane</location>
        <topology evidence="1">Multi-pass membrane protein</topology>
    </subcellularLocation>
</comment>
<feature type="transmembrane region" description="Helical" evidence="10">
    <location>
        <begin position="47"/>
        <end position="66"/>
    </location>
</feature>
<feature type="non-terminal residue" evidence="12">
    <location>
        <position position="1"/>
    </location>
</feature>
<reference evidence="12" key="1">
    <citation type="journal article" date="2015" name="Elife">
        <title>Stem cells and fluid flow drive cyst formation in an invertebrate excretory organ.</title>
        <authorList>
            <person name="Thi-Kim Vu H."/>
            <person name="Rink J.C."/>
            <person name="McKinney S.A."/>
            <person name="McClain M."/>
            <person name="Lakshmanaperumal N."/>
            <person name="Alexander R."/>
            <person name="Sanchez Alvarado A."/>
        </authorList>
    </citation>
    <scope>NUCLEOTIDE SEQUENCE</scope>
</reference>
<dbReference type="EMBL" id="KT163516">
    <property type="protein sequence ID" value="AKN21466.1"/>
    <property type="molecule type" value="mRNA"/>
</dbReference>
<dbReference type="GO" id="GO:0098719">
    <property type="term" value="P:sodium ion import across plasma membrane"/>
    <property type="evidence" value="ECO:0007669"/>
    <property type="project" value="TreeGrafter"/>
</dbReference>
<evidence type="ECO:0000256" key="9">
    <source>
        <dbReference type="RuleBase" id="RU003722"/>
    </source>
</evidence>
<evidence type="ECO:0000256" key="7">
    <source>
        <dbReference type="ARBA" id="ARBA00023136"/>
    </source>
</evidence>
<evidence type="ECO:0000313" key="12">
    <source>
        <dbReference type="EMBL" id="AKN21466.1"/>
    </source>
</evidence>
<keyword evidence="8 9" id="KW-0739">Sodium transport</keyword>
<protein>
    <recommendedName>
        <fullName evidence="9">Sodium/hydrogen exchanger</fullName>
    </recommendedName>
</protein>
<dbReference type="PANTHER" id="PTHR10110:SF126">
    <property type="entry name" value="NA(+)_H(+) EXCHANGER PROTEIN 7"/>
    <property type="match status" value="1"/>
</dbReference>
<evidence type="ECO:0000259" key="11">
    <source>
        <dbReference type="Pfam" id="PF00999"/>
    </source>
</evidence>
<feature type="transmembrane region" description="Helical" evidence="10">
    <location>
        <begin position="360"/>
        <end position="379"/>
    </location>
</feature>
<evidence type="ECO:0000256" key="6">
    <source>
        <dbReference type="ARBA" id="ARBA00023065"/>
    </source>
</evidence>
<keyword evidence="4 10" id="KW-1133">Transmembrane helix</keyword>